<dbReference type="Pfam" id="PF13692">
    <property type="entry name" value="Glyco_trans_1_4"/>
    <property type="match status" value="1"/>
</dbReference>
<dbReference type="EMBL" id="DSUH01000141">
    <property type="protein sequence ID" value="HGU32433.1"/>
    <property type="molecule type" value="Genomic_DNA"/>
</dbReference>
<proteinExistence type="predicted"/>
<dbReference type="AlphaFoldDB" id="A0A7C4RPU1"/>
<name>A0A7C4RPU1_9BACT</name>
<reference evidence="1" key="1">
    <citation type="journal article" date="2020" name="mSystems">
        <title>Genome- and Community-Level Interaction Insights into Carbon Utilization and Element Cycling Functions of Hydrothermarchaeota in Hydrothermal Sediment.</title>
        <authorList>
            <person name="Zhou Z."/>
            <person name="Liu Y."/>
            <person name="Xu W."/>
            <person name="Pan J."/>
            <person name="Luo Z.H."/>
            <person name="Li M."/>
        </authorList>
    </citation>
    <scope>NUCLEOTIDE SEQUENCE [LARGE SCALE GENOMIC DNA]</scope>
    <source>
        <strain evidence="1">SpSt-477</strain>
    </source>
</reference>
<dbReference type="CDD" id="cd03801">
    <property type="entry name" value="GT4_PimA-like"/>
    <property type="match status" value="1"/>
</dbReference>
<dbReference type="PANTHER" id="PTHR12526:SF637">
    <property type="entry name" value="GLYCOSYLTRANSFERASE EPSF-RELATED"/>
    <property type="match status" value="1"/>
</dbReference>
<organism evidence="1">
    <name type="scientific">Desulfatirhabdium butyrativorans</name>
    <dbReference type="NCBI Taxonomy" id="340467"/>
    <lineage>
        <taxon>Bacteria</taxon>
        <taxon>Pseudomonadati</taxon>
        <taxon>Thermodesulfobacteriota</taxon>
        <taxon>Desulfobacteria</taxon>
        <taxon>Desulfobacterales</taxon>
        <taxon>Desulfatirhabdiaceae</taxon>
        <taxon>Desulfatirhabdium</taxon>
    </lineage>
</organism>
<dbReference type="PANTHER" id="PTHR12526">
    <property type="entry name" value="GLYCOSYLTRANSFERASE"/>
    <property type="match status" value="1"/>
</dbReference>
<comment type="caution">
    <text evidence="1">The sequence shown here is derived from an EMBL/GenBank/DDBJ whole genome shotgun (WGS) entry which is preliminary data.</text>
</comment>
<protein>
    <submittedName>
        <fullName evidence="1">Glycosyltransferase</fullName>
    </submittedName>
</protein>
<dbReference type="SUPFAM" id="SSF53756">
    <property type="entry name" value="UDP-Glycosyltransferase/glycogen phosphorylase"/>
    <property type="match status" value="1"/>
</dbReference>
<dbReference type="Gene3D" id="3.40.50.2000">
    <property type="entry name" value="Glycogen Phosphorylase B"/>
    <property type="match status" value="2"/>
</dbReference>
<evidence type="ECO:0000313" key="1">
    <source>
        <dbReference type="EMBL" id="HGU32433.1"/>
    </source>
</evidence>
<sequence>MSLLRYFDCGMWRRCFDTGRVWLMRRPSLHRLWGKTVEAVRCRIRARKSPSNGMPNSRVNFEEGLMQPPGMKMQARHAVPLQLPTADCPLLTADCRPPTILTINARDRVVAEESCTERLPDWLIRQWRAMHDIDPSIFPDREIIDSIPFCTVHPSAAAQVFLQMLDATGETPDHVFLIPWLNMGGAERVALNYVHAVRYVCPERRIVVMATHPADSPWASKLPEGVPFLEFGKWTAHLNDVEREYLLVRWLMQTAPTTVHNINSRLGLQMFDRYGPMLQNRMRLYSSHFCTDFTPEGKRIGYAVEFLPRIIDHLTAVTVDNRTFRDQLMTWYAFDPEKLIVIYQPVSLSDARFPIEADDGLSGREVQMPLFSPTNERMKASNRATLGMMIDKKPRLDVLWAGRIDDQKRPDILLKMIEAAADHPFFFHVYGAAVLNRERYTHRLRQFDNAWYYGPFDGFESLPTSCFDVFLYTSQWDGLPTILLDALAAGLPVVASDVGGIGEVIQHEETGFLVRPFDDVHLYLEQLRRIYAYPEQAAQMARRSMVRIRRNHTWKRFYEAVRALPGYCGS</sequence>
<gene>
    <name evidence="1" type="ORF">ENS29_06210</name>
</gene>
<keyword evidence="1" id="KW-0808">Transferase</keyword>
<accession>A0A7C4RPU1</accession>
<dbReference type="GO" id="GO:0016740">
    <property type="term" value="F:transferase activity"/>
    <property type="evidence" value="ECO:0007669"/>
    <property type="project" value="UniProtKB-KW"/>
</dbReference>